<reference evidence="1" key="1">
    <citation type="submission" date="2017-07" db="EMBL/GenBank/DDBJ databases">
        <title>Taro Niue Genome Assembly and Annotation.</title>
        <authorList>
            <person name="Atibalentja N."/>
            <person name="Keating K."/>
            <person name="Fields C.J."/>
        </authorList>
    </citation>
    <scope>NUCLEOTIDE SEQUENCE</scope>
    <source>
        <strain evidence="1">Niue_2</strain>
        <tissue evidence="1">Leaf</tissue>
    </source>
</reference>
<dbReference type="EMBL" id="NMUH01001896">
    <property type="protein sequence ID" value="MQL96271.1"/>
    <property type="molecule type" value="Genomic_DNA"/>
</dbReference>
<organism evidence="1 2">
    <name type="scientific">Colocasia esculenta</name>
    <name type="common">Wild taro</name>
    <name type="synonym">Arum esculentum</name>
    <dbReference type="NCBI Taxonomy" id="4460"/>
    <lineage>
        <taxon>Eukaryota</taxon>
        <taxon>Viridiplantae</taxon>
        <taxon>Streptophyta</taxon>
        <taxon>Embryophyta</taxon>
        <taxon>Tracheophyta</taxon>
        <taxon>Spermatophyta</taxon>
        <taxon>Magnoliopsida</taxon>
        <taxon>Liliopsida</taxon>
        <taxon>Araceae</taxon>
        <taxon>Aroideae</taxon>
        <taxon>Colocasieae</taxon>
        <taxon>Colocasia</taxon>
    </lineage>
</organism>
<gene>
    <name evidence="1" type="ORF">Taro_028947</name>
</gene>
<sequence>MKWCVPLCFHGLEYDIPCEAPARSRETDSSQVCYWFNRLGRGIPSQLIQYLRTRRPDRPHSQGCRDSTSRRVQNATRAVVAFWPPNRIDLSRSSDDLVTFHFDPVATLIWVLTLHRYDAAQNWTSDERRPPRSHLWG</sequence>
<comment type="caution">
    <text evidence="1">The sequence shown here is derived from an EMBL/GenBank/DDBJ whole genome shotgun (WGS) entry which is preliminary data.</text>
</comment>
<feature type="non-terminal residue" evidence="1">
    <location>
        <position position="137"/>
    </location>
</feature>
<dbReference type="AlphaFoldDB" id="A0A843VHQ6"/>
<dbReference type="Proteomes" id="UP000652761">
    <property type="component" value="Unassembled WGS sequence"/>
</dbReference>
<protein>
    <submittedName>
        <fullName evidence="1">Uncharacterized protein</fullName>
    </submittedName>
</protein>
<keyword evidence="2" id="KW-1185">Reference proteome</keyword>
<accession>A0A843VHQ6</accession>
<name>A0A843VHQ6_COLES</name>
<evidence type="ECO:0000313" key="2">
    <source>
        <dbReference type="Proteomes" id="UP000652761"/>
    </source>
</evidence>
<proteinExistence type="predicted"/>
<evidence type="ECO:0000313" key="1">
    <source>
        <dbReference type="EMBL" id="MQL96271.1"/>
    </source>
</evidence>